<accession>A0A2K9NP23</accession>
<proteinExistence type="predicted"/>
<dbReference type="KEGG" id="bsto:C0V70_00060"/>
<evidence type="ECO:0000256" key="1">
    <source>
        <dbReference type="SAM" id="Phobius"/>
    </source>
</evidence>
<keyword evidence="3" id="KW-1185">Reference proteome</keyword>
<keyword evidence="1" id="KW-0812">Transmembrane</keyword>
<gene>
    <name evidence="2" type="ORF">C0V70_00060</name>
</gene>
<protein>
    <submittedName>
        <fullName evidence="2">Uncharacterized protein</fullName>
    </submittedName>
</protein>
<sequence length="92" mass="9888">MLTIFLAACLNQYMLVKGVEKVTNQAAGNGETDKSGLIGLFIGKAIVLIVALTLGVQIMGKRIIIPVLIYVLQIVVLYLSMKKPVAEQGSNK</sequence>
<keyword evidence="1" id="KW-1133">Transmembrane helix</keyword>
<organism evidence="2 3">
    <name type="scientific">Bacteriovorax stolpii</name>
    <name type="common">Bdellovibrio stolpii</name>
    <dbReference type="NCBI Taxonomy" id="960"/>
    <lineage>
        <taxon>Bacteria</taxon>
        <taxon>Pseudomonadati</taxon>
        <taxon>Bdellovibrionota</taxon>
        <taxon>Bacteriovoracia</taxon>
        <taxon>Bacteriovoracales</taxon>
        <taxon>Bacteriovoracaceae</taxon>
        <taxon>Bacteriovorax</taxon>
    </lineage>
</organism>
<keyword evidence="1" id="KW-0472">Membrane</keyword>
<evidence type="ECO:0000313" key="2">
    <source>
        <dbReference type="EMBL" id="AUN96524.1"/>
    </source>
</evidence>
<name>A0A2K9NP23_BACTC</name>
<dbReference type="AlphaFoldDB" id="A0A2K9NP23"/>
<evidence type="ECO:0000313" key="3">
    <source>
        <dbReference type="Proteomes" id="UP000235584"/>
    </source>
</evidence>
<reference evidence="2 3" key="1">
    <citation type="submission" date="2018-01" db="EMBL/GenBank/DDBJ databases">
        <title>Complete genome sequence of Bacteriovorax stolpii DSM12778.</title>
        <authorList>
            <person name="Tang B."/>
            <person name="Chang J."/>
        </authorList>
    </citation>
    <scope>NUCLEOTIDE SEQUENCE [LARGE SCALE GENOMIC DNA]</scope>
    <source>
        <strain evidence="2 3">DSM 12778</strain>
    </source>
</reference>
<feature type="transmembrane region" description="Helical" evidence="1">
    <location>
        <begin position="37"/>
        <end position="56"/>
    </location>
</feature>
<dbReference type="Proteomes" id="UP000235584">
    <property type="component" value="Chromosome"/>
</dbReference>
<dbReference type="EMBL" id="CP025704">
    <property type="protein sequence ID" value="AUN96524.1"/>
    <property type="molecule type" value="Genomic_DNA"/>
</dbReference>
<feature type="transmembrane region" description="Helical" evidence="1">
    <location>
        <begin position="63"/>
        <end position="81"/>
    </location>
</feature>